<evidence type="ECO:0000313" key="2">
    <source>
        <dbReference type="Proteomes" id="UP000014174"/>
    </source>
</evidence>
<name>R9GMR8_9SPHI</name>
<gene>
    <name evidence="1" type="ORF">ADIARSV_3923</name>
</gene>
<dbReference type="Proteomes" id="UP000014174">
    <property type="component" value="Unassembled WGS sequence"/>
</dbReference>
<keyword evidence="2" id="KW-1185">Reference proteome</keyword>
<proteinExistence type="predicted"/>
<dbReference type="AlphaFoldDB" id="R9GMR8"/>
<reference evidence="1 2" key="1">
    <citation type="journal article" date="2013" name="Genome Announc.">
        <title>Draft Genome Sequence of Arcticibacter svalbardensis Strain MN12-7T, a Member of the Family Sphingobacteriaceae Isolated from an Arctic Soil Sample.</title>
        <authorList>
            <person name="Shivaji S."/>
            <person name="Ara S."/>
            <person name="Prasad S."/>
            <person name="Manasa B.P."/>
            <person name="Begum Z."/>
            <person name="Singh A."/>
            <person name="Kumar Pinnaka A."/>
        </authorList>
    </citation>
    <scope>NUCLEOTIDE SEQUENCE [LARGE SCALE GENOMIC DNA]</scope>
    <source>
        <strain evidence="1 2">MN12-7</strain>
    </source>
</reference>
<comment type="caution">
    <text evidence="1">The sequence shown here is derived from an EMBL/GenBank/DDBJ whole genome shotgun (WGS) entry which is preliminary data.</text>
</comment>
<dbReference type="EMBL" id="AQPN01000141">
    <property type="protein sequence ID" value="EOR92835.1"/>
    <property type="molecule type" value="Genomic_DNA"/>
</dbReference>
<evidence type="ECO:0000313" key="1">
    <source>
        <dbReference type="EMBL" id="EOR92835.1"/>
    </source>
</evidence>
<sequence>MTFIYSCTSDKKAPVAETHDSIATKPADKPVLDSLPWNTIYNEQTHELVLKHHVGDMTGVGQEDIIKALNKKYPDIQMEFVSAKGDTVITRIKDAFQLTQNIGTAGAETYMAEATYSLTEIPTIKEVTFEFEVGDHAMPGTYNRADFKNFK</sequence>
<organism evidence="1 2">
    <name type="scientific">Arcticibacter svalbardensis MN12-7</name>
    <dbReference type="NCBI Taxonomy" id="1150600"/>
    <lineage>
        <taxon>Bacteria</taxon>
        <taxon>Pseudomonadati</taxon>
        <taxon>Bacteroidota</taxon>
        <taxon>Sphingobacteriia</taxon>
        <taxon>Sphingobacteriales</taxon>
        <taxon>Sphingobacteriaceae</taxon>
        <taxon>Arcticibacter</taxon>
    </lineage>
</organism>
<protein>
    <submittedName>
        <fullName evidence="1">Uncharacterized protein</fullName>
    </submittedName>
</protein>
<dbReference type="eggNOG" id="ENOG50336QU">
    <property type="taxonomic scope" value="Bacteria"/>
</dbReference>
<accession>R9GMR8</accession>
<dbReference type="STRING" id="1150600.ADIARSV_3923"/>